<proteinExistence type="predicted"/>
<evidence type="ECO:0000256" key="1">
    <source>
        <dbReference type="SAM" id="MobiDB-lite"/>
    </source>
</evidence>
<dbReference type="Proteomes" id="UP000095591">
    <property type="component" value="Unassembled WGS sequence"/>
</dbReference>
<evidence type="ECO:0000313" key="4">
    <source>
        <dbReference type="Proteomes" id="UP000095591"/>
    </source>
</evidence>
<dbReference type="InterPro" id="IPR003343">
    <property type="entry name" value="Big_2"/>
</dbReference>
<dbReference type="Gene3D" id="2.60.40.1080">
    <property type="match status" value="1"/>
</dbReference>
<reference evidence="3 4" key="1">
    <citation type="submission" date="2015-09" db="EMBL/GenBank/DDBJ databases">
        <authorList>
            <consortium name="Pathogen Informatics"/>
        </authorList>
    </citation>
    <scope>NUCLEOTIDE SEQUENCE [LARGE SCALE GENOMIC DNA]</scope>
    <source>
        <strain evidence="3 4">2789STDY5608872</strain>
    </source>
</reference>
<feature type="compositionally biased region" description="Acidic residues" evidence="1">
    <location>
        <begin position="16"/>
        <end position="28"/>
    </location>
</feature>
<dbReference type="EMBL" id="CYXP01000006">
    <property type="protein sequence ID" value="CUN22761.1"/>
    <property type="molecule type" value="Genomic_DNA"/>
</dbReference>
<evidence type="ECO:0000313" key="3">
    <source>
        <dbReference type="EMBL" id="CUN22761.1"/>
    </source>
</evidence>
<dbReference type="SMART" id="SM00635">
    <property type="entry name" value="BID_2"/>
    <property type="match status" value="1"/>
</dbReference>
<dbReference type="AlphaFoldDB" id="A0A173V6B9"/>
<dbReference type="SUPFAM" id="SSF49373">
    <property type="entry name" value="Invasin/intimin cell-adhesion fragments"/>
    <property type="match status" value="1"/>
</dbReference>
<dbReference type="Pfam" id="PF02368">
    <property type="entry name" value="Big_2"/>
    <property type="match status" value="1"/>
</dbReference>
<dbReference type="InterPro" id="IPR008964">
    <property type="entry name" value="Invasin/intimin_cell_adhesion"/>
</dbReference>
<sequence length="319" mass="36420">MIKKYKPRLLTKESEGSSDEQDNSELTDNENTLGDVFQAIKRAILTVKEEEGNMESPPLFKTIAIDTGQFERIMSKTNTEYETVFPACFIRFTNVHFLVAQQRIGEGRGTIRIRFILNKLDNQHVNWETYPFYIAERLNKAIQDAKEEEEALQERCNLMYFDMPQSTNMLQAYWLDYEIYFRITSSYKYADWIKKKVITPPFTNHSDVPDDKEDVTEPAYNESSTIDDGIISPDAIQILPQDNRLEAGEQMVLTVLFSPDDTTNKNISFASSDTSIATVTQSGIITGIKTGNCQILVTTPNGVNAVKDIIVYTKRNNNE</sequence>
<organism evidence="3 4">
    <name type="scientific">Parabacteroides distasonis</name>
    <dbReference type="NCBI Taxonomy" id="823"/>
    <lineage>
        <taxon>Bacteria</taxon>
        <taxon>Pseudomonadati</taxon>
        <taxon>Bacteroidota</taxon>
        <taxon>Bacteroidia</taxon>
        <taxon>Bacteroidales</taxon>
        <taxon>Tannerellaceae</taxon>
        <taxon>Parabacteroides</taxon>
    </lineage>
</organism>
<gene>
    <name evidence="3" type="ORF">ERS852429_02683</name>
</gene>
<dbReference type="RefSeq" id="WP_044545329.1">
    <property type="nucleotide sequence ID" value="NZ_CDRH01000212.1"/>
</dbReference>
<evidence type="ECO:0000259" key="2">
    <source>
        <dbReference type="SMART" id="SM00635"/>
    </source>
</evidence>
<name>A0A173V6B9_PARDI</name>
<accession>A0A173V6B9</accession>
<feature type="domain" description="BIG2" evidence="2">
    <location>
        <begin position="232"/>
        <end position="309"/>
    </location>
</feature>
<protein>
    <submittedName>
        <fullName evidence="3">Bacterial Ig-like domain (Group 2)</fullName>
    </submittedName>
</protein>
<feature type="region of interest" description="Disordered" evidence="1">
    <location>
        <begin position="1"/>
        <end position="29"/>
    </location>
</feature>